<comment type="caution">
    <text evidence="7">The sequence shown here is derived from an EMBL/GenBank/DDBJ whole genome shotgun (WGS) entry which is preliminary data.</text>
</comment>
<dbReference type="PANTHER" id="PTHR13789:SF309">
    <property type="entry name" value="PUTATIVE (AFU_ORTHOLOGUE AFUA_6G14510)-RELATED"/>
    <property type="match status" value="1"/>
</dbReference>
<dbReference type="AlphaFoldDB" id="A0AAJ0FJC2"/>
<organism evidence="7 8">
    <name type="scientific">Phialemonium atrogriseum</name>
    <dbReference type="NCBI Taxonomy" id="1093897"/>
    <lineage>
        <taxon>Eukaryota</taxon>
        <taxon>Fungi</taxon>
        <taxon>Dikarya</taxon>
        <taxon>Ascomycota</taxon>
        <taxon>Pezizomycotina</taxon>
        <taxon>Sordariomycetes</taxon>
        <taxon>Sordariomycetidae</taxon>
        <taxon>Cephalothecales</taxon>
        <taxon>Cephalothecaceae</taxon>
        <taxon>Phialemonium</taxon>
    </lineage>
</organism>
<keyword evidence="3" id="KW-0274">FAD</keyword>
<evidence type="ECO:0000313" key="7">
    <source>
        <dbReference type="EMBL" id="KAK1765238.1"/>
    </source>
</evidence>
<comment type="similarity">
    <text evidence="1">Belongs to the paxM FAD-dependent monooxygenase family.</text>
</comment>
<evidence type="ECO:0000313" key="8">
    <source>
        <dbReference type="Proteomes" id="UP001244011"/>
    </source>
</evidence>
<gene>
    <name evidence="7" type="ORF">QBC33DRAFT_612578</name>
</gene>
<evidence type="ECO:0000256" key="1">
    <source>
        <dbReference type="ARBA" id="ARBA00007992"/>
    </source>
</evidence>
<dbReference type="InterPro" id="IPR002938">
    <property type="entry name" value="FAD-bd"/>
</dbReference>
<dbReference type="GO" id="GO:0004497">
    <property type="term" value="F:monooxygenase activity"/>
    <property type="evidence" value="ECO:0007669"/>
    <property type="project" value="UniProtKB-KW"/>
</dbReference>
<keyword evidence="8" id="KW-1185">Reference proteome</keyword>
<dbReference type="EMBL" id="MU839016">
    <property type="protein sequence ID" value="KAK1765238.1"/>
    <property type="molecule type" value="Genomic_DNA"/>
</dbReference>
<dbReference type="RefSeq" id="XP_060281451.1">
    <property type="nucleotide sequence ID" value="XM_060432492.1"/>
</dbReference>
<keyword evidence="5" id="KW-0503">Monooxygenase</keyword>
<sequence length="453" mass="50076">MKIIIVGAGVAGLSTYLQLCKVLPSFDSHTVLIFESHKPRGDNSSRSSNPSLAEQQGLTDRAAIVGNSIALVPSSMRLLKYIDTRVYDIFKARGCVNESYTFRTARGHLIAVTSTGDKESPEEYTVSCPRYGLWECLHEVVGEDKIQYRTVSEVDLSGEKPVVRLADGGEESADLVIGADGVRSVVKKAIFGEENDRQYAPCYEGFCGVGAFIEGDIPEAIIKHRSMVFTFGPTGSFGYCSAAPQSQRKLGWWSNWGTPEAPDGNVMDPEEIRKQLRERHGTWKDPVIQNIIEEMDTDRIYPIWTTPDLPHWGEGGAVLLGDAAHTLPATSGQGAGQALEDSVVFSLLLAHYMAKAEATGGGLTVEEVVTLSIKGLYEIRYPRVATIKARSRNLYLTNKKIDNVVFEYMYYLFIYMWTNFPILGQLIVGTVFMDADERGAGEQVEEYLKKKGQ</sequence>
<dbReference type="SUPFAM" id="SSF51905">
    <property type="entry name" value="FAD/NAD(P)-binding domain"/>
    <property type="match status" value="1"/>
</dbReference>
<dbReference type="Proteomes" id="UP001244011">
    <property type="component" value="Unassembled WGS sequence"/>
</dbReference>
<protein>
    <submittedName>
        <fullName evidence="7">FAD/NAD(P)-binding domain-containing protein</fullName>
    </submittedName>
</protein>
<evidence type="ECO:0000259" key="6">
    <source>
        <dbReference type="Pfam" id="PF01494"/>
    </source>
</evidence>
<proteinExistence type="inferred from homology"/>
<evidence type="ECO:0000256" key="5">
    <source>
        <dbReference type="ARBA" id="ARBA00023033"/>
    </source>
</evidence>
<dbReference type="Gene3D" id="3.50.50.60">
    <property type="entry name" value="FAD/NAD(P)-binding domain"/>
    <property type="match status" value="1"/>
</dbReference>
<keyword evidence="2" id="KW-0285">Flavoprotein</keyword>
<dbReference type="GeneID" id="85315679"/>
<evidence type="ECO:0000256" key="4">
    <source>
        <dbReference type="ARBA" id="ARBA00023002"/>
    </source>
</evidence>
<dbReference type="PRINTS" id="PR00420">
    <property type="entry name" value="RNGMNOXGNASE"/>
</dbReference>
<dbReference type="InterPro" id="IPR050493">
    <property type="entry name" value="FAD-dep_Monooxygenase_BioMet"/>
</dbReference>
<evidence type="ECO:0000256" key="2">
    <source>
        <dbReference type="ARBA" id="ARBA00022630"/>
    </source>
</evidence>
<keyword evidence="4" id="KW-0560">Oxidoreductase</keyword>
<dbReference type="GO" id="GO:0071949">
    <property type="term" value="F:FAD binding"/>
    <property type="evidence" value="ECO:0007669"/>
    <property type="project" value="InterPro"/>
</dbReference>
<dbReference type="PANTHER" id="PTHR13789">
    <property type="entry name" value="MONOOXYGENASE"/>
    <property type="match status" value="1"/>
</dbReference>
<feature type="domain" description="FAD-binding" evidence="6">
    <location>
        <begin position="146"/>
        <end position="354"/>
    </location>
</feature>
<dbReference type="InterPro" id="IPR036188">
    <property type="entry name" value="FAD/NAD-bd_sf"/>
</dbReference>
<evidence type="ECO:0000256" key="3">
    <source>
        <dbReference type="ARBA" id="ARBA00022827"/>
    </source>
</evidence>
<accession>A0AAJ0FJC2</accession>
<name>A0AAJ0FJC2_9PEZI</name>
<reference evidence="7" key="1">
    <citation type="submission" date="2023-06" db="EMBL/GenBank/DDBJ databases">
        <title>Genome-scale phylogeny and comparative genomics of the fungal order Sordariales.</title>
        <authorList>
            <consortium name="Lawrence Berkeley National Laboratory"/>
            <person name="Hensen N."/>
            <person name="Bonometti L."/>
            <person name="Westerberg I."/>
            <person name="Brannstrom I.O."/>
            <person name="Guillou S."/>
            <person name="Cros-Aarteil S."/>
            <person name="Calhoun S."/>
            <person name="Haridas S."/>
            <person name="Kuo A."/>
            <person name="Mondo S."/>
            <person name="Pangilinan J."/>
            <person name="Riley R."/>
            <person name="Labutti K."/>
            <person name="Andreopoulos B."/>
            <person name="Lipzen A."/>
            <person name="Chen C."/>
            <person name="Yanf M."/>
            <person name="Daum C."/>
            <person name="Ng V."/>
            <person name="Clum A."/>
            <person name="Steindorff A."/>
            <person name="Ohm R."/>
            <person name="Martin F."/>
            <person name="Silar P."/>
            <person name="Natvig D."/>
            <person name="Lalanne C."/>
            <person name="Gautier V."/>
            <person name="Ament-Velasquez S.L."/>
            <person name="Kruys A."/>
            <person name="Hutchinson M.I."/>
            <person name="Powell A.J."/>
            <person name="Barry K."/>
            <person name="Miller A.N."/>
            <person name="Grigoriev I.V."/>
            <person name="Debuchy R."/>
            <person name="Gladieux P."/>
            <person name="Thoren M.H."/>
            <person name="Johannesson H."/>
        </authorList>
    </citation>
    <scope>NUCLEOTIDE SEQUENCE</scope>
    <source>
        <strain evidence="7">8032-3</strain>
    </source>
</reference>
<dbReference type="Pfam" id="PF01494">
    <property type="entry name" value="FAD_binding_3"/>
    <property type="match status" value="1"/>
</dbReference>